<feature type="short sequence motif" description="Important for interaction with partner proteins" evidence="2">
    <location>
        <begin position="132"/>
        <end position="137"/>
    </location>
</feature>
<evidence type="ECO:0000256" key="3">
    <source>
        <dbReference type="PIRNR" id="PIRNR002070"/>
    </source>
</evidence>
<gene>
    <name evidence="5" type="ORF">HGMM_F05B10C03</name>
</gene>
<protein>
    <recommendedName>
        <fullName evidence="2 3">Single-stranded DNA-binding protein</fullName>
        <shortName evidence="2">SSB</shortName>
    </recommendedName>
</protein>
<dbReference type="GO" id="GO:0009295">
    <property type="term" value="C:nucleoid"/>
    <property type="evidence" value="ECO:0007669"/>
    <property type="project" value="TreeGrafter"/>
</dbReference>
<comment type="caution">
    <text evidence="2">Lacks conserved residue(s) required for the propagation of feature annotation.</text>
</comment>
<keyword evidence="2" id="KW-0235">DNA replication</keyword>
<dbReference type="PROSITE" id="PS50935">
    <property type="entry name" value="SSB"/>
    <property type="match status" value="1"/>
</dbReference>
<evidence type="ECO:0000256" key="2">
    <source>
        <dbReference type="HAMAP-Rule" id="MF_00984"/>
    </source>
</evidence>
<keyword evidence="2" id="KW-0234">DNA repair</keyword>
<dbReference type="GO" id="GO:0003697">
    <property type="term" value="F:single-stranded DNA binding"/>
    <property type="evidence" value="ECO:0007669"/>
    <property type="project" value="UniProtKB-UniRule"/>
</dbReference>
<dbReference type="Pfam" id="PF00436">
    <property type="entry name" value="SSB"/>
    <property type="match status" value="1"/>
</dbReference>
<comment type="subunit">
    <text evidence="2">Homotetramer.</text>
</comment>
<dbReference type="Gene3D" id="2.40.50.140">
    <property type="entry name" value="Nucleic acid-binding proteins"/>
    <property type="match status" value="1"/>
</dbReference>
<dbReference type="GO" id="GO:0006281">
    <property type="term" value="P:DNA repair"/>
    <property type="evidence" value="ECO:0007669"/>
    <property type="project" value="UniProtKB-UniRule"/>
</dbReference>
<accession>H5SAJ5</accession>
<keyword evidence="1 2" id="KW-0238">DNA-binding</keyword>
<proteinExistence type="inferred from homology"/>
<dbReference type="GO" id="GO:0006310">
    <property type="term" value="P:DNA recombination"/>
    <property type="evidence" value="ECO:0007669"/>
    <property type="project" value="UniProtKB-UniRule"/>
</dbReference>
<comment type="function">
    <text evidence="2">Plays an important role in DNA replication, recombination and repair. Binds to ssDNA and to an array of partner proteins to recruit them to their sites of action during DNA metabolism.</text>
</comment>
<organism evidence="5">
    <name type="scientific">uncultured Chloroflexota bacterium</name>
    <dbReference type="NCBI Taxonomy" id="166587"/>
    <lineage>
        <taxon>Bacteria</taxon>
        <taxon>Bacillati</taxon>
        <taxon>Chloroflexota</taxon>
        <taxon>environmental samples</taxon>
    </lineage>
</organism>
<keyword evidence="2" id="KW-0227">DNA damage</keyword>
<dbReference type="PANTHER" id="PTHR10302:SF27">
    <property type="entry name" value="SINGLE-STRANDED DNA-BINDING PROTEIN"/>
    <property type="match status" value="1"/>
</dbReference>
<reference evidence="5" key="1">
    <citation type="journal article" date="2005" name="Environ. Microbiol.">
        <title>Genetic and functional properties of uncultivated thermophilic crenarchaeotes from a subsurface gold mine as revealed by analysis of genome fragments.</title>
        <authorList>
            <person name="Nunoura T."/>
            <person name="Hirayama H."/>
            <person name="Takami H."/>
            <person name="Oida H."/>
            <person name="Nishi S."/>
            <person name="Shimamura S."/>
            <person name="Suzuki Y."/>
            <person name="Inagaki F."/>
            <person name="Takai K."/>
            <person name="Nealson K.H."/>
            <person name="Horikoshi K."/>
        </authorList>
    </citation>
    <scope>NUCLEOTIDE SEQUENCE</scope>
</reference>
<dbReference type="InterPro" id="IPR011344">
    <property type="entry name" value="ssDNA-bd"/>
</dbReference>
<dbReference type="HAMAP" id="MF_00984">
    <property type="entry name" value="SSB"/>
    <property type="match status" value="1"/>
</dbReference>
<reference evidence="5" key="2">
    <citation type="journal article" date="2012" name="PLoS ONE">
        <title>A Deeply Branching Thermophilic Bacterium with an Ancient Acetyl-CoA Pathway Dominates a Subsurface Ecosystem.</title>
        <authorList>
            <person name="Takami H."/>
            <person name="Noguchi H."/>
            <person name="Takaki Y."/>
            <person name="Uchiyama I."/>
            <person name="Toyoda A."/>
            <person name="Nishi S."/>
            <person name="Chee G.-J."/>
            <person name="Arai W."/>
            <person name="Nunoura T."/>
            <person name="Itoh T."/>
            <person name="Hattori M."/>
            <person name="Takai K."/>
        </authorList>
    </citation>
    <scope>NUCLEOTIDE SEQUENCE</scope>
</reference>
<dbReference type="NCBIfam" id="TIGR00621">
    <property type="entry name" value="ssb"/>
    <property type="match status" value="1"/>
</dbReference>
<dbReference type="PIRSF" id="PIRSF002070">
    <property type="entry name" value="SSB"/>
    <property type="match status" value="1"/>
</dbReference>
<keyword evidence="2" id="KW-0233">DNA recombination</keyword>
<dbReference type="AlphaFoldDB" id="H5SAJ5"/>
<dbReference type="EMBL" id="AP011651">
    <property type="protein sequence ID" value="BAL53181.1"/>
    <property type="molecule type" value="Genomic_DNA"/>
</dbReference>
<evidence type="ECO:0000313" key="5">
    <source>
        <dbReference type="EMBL" id="BAL53181.1"/>
    </source>
</evidence>
<name>H5SAJ5_9CHLR</name>
<dbReference type="PANTHER" id="PTHR10302">
    <property type="entry name" value="SINGLE-STRANDED DNA-BINDING PROTEIN"/>
    <property type="match status" value="1"/>
</dbReference>
<feature type="region of interest" description="Disordered" evidence="4">
    <location>
        <begin position="78"/>
        <end position="99"/>
    </location>
</feature>
<dbReference type="CDD" id="cd04496">
    <property type="entry name" value="SSB_OBF"/>
    <property type="match status" value="1"/>
</dbReference>
<dbReference type="InterPro" id="IPR012340">
    <property type="entry name" value="NA-bd_OB-fold"/>
</dbReference>
<evidence type="ECO:0000256" key="1">
    <source>
        <dbReference type="ARBA" id="ARBA00023125"/>
    </source>
</evidence>
<dbReference type="GO" id="GO:0006260">
    <property type="term" value="P:DNA replication"/>
    <property type="evidence" value="ECO:0007669"/>
    <property type="project" value="UniProtKB-UniRule"/>
</dbReference>
<evidence type="ECO:0000256" key="4">
    <source>
        <dbReference type="SAM" id="MobiDB-lite"/>
    </source>
</evidence>
<sequence length="137" mass="15099">MFHTLIIIGNLGRDPEMRYTPSGQPVTSFSVATNRRYTAANGEQVEETLWFRVTTWGKLAETCNQYLKKGSKVLVEGRLTGDPRTGGPRIWNGQDGQPRASFEVTAQTVRFLSGRGEEAEGMASAGVELSTDEDIPF</sequence>
<dbReference type="SUPFAM" id="SSF50249">
    <property type="entry name" value="Nucleic acid-binding proteins"/>
    <property type="match status" value="1"/>
</dbReference>
<dbReference type="InterPro" id="IPR000424">
    <property type="entry name" value="Primosome_PriB/ssb"/>
</dbReference>